<protein>
    <recommendedName>
        <fullName evidence="4">Integrase</fullName>
    </recommendedName>
</protein>
<accession>A0A423KQT6</accession>
<name>A0A423KQT6_9PSED</name>
<gene>
    <name evidence="2" type="ORF">BK665_05465</name>
</gene>
<reference evidence="2 3" key="1">
    <citation type="submission" date="2016-10" db="EMBL/GenBank/DDBJ databases">
        <title>Comparative genome analysis of multiple Pseudomonas spp. focuses on biocontrol and plant growth promoting traits.</title>
        <authorList>
            <person name="Tao X.-Y."/>
            <person name="Taylor C.G."/>
        </authorList>
    </citation>
    <scope>NUCLEOTIDE SEQUENCE [LARGE SCALE GENOMIC DNA]</scope>
    <source>
        <strain evidence="2 3">39A2</strain>
    </source>
</reference>
<comment type="caution">
    <text evidence="2">The sequence shown here is derived from an EMBL/GenBank/DDBJ whole genome shotgun (WGS) entry which is preliminary data.</text>
</comment>
<evidence type="ECO:0000256" key="1">
    <source>
        <dbReference type="SAM" id="MobiDB-lite"/>
    </source>
</evidence>
<evidence type="ECO:0000313" key="2">
    <source>
        <dbReference type="EMBL" id="RON57545.1"/>
    </source>
</evidence>
<feature type="region of interest" description="Disordered" evidence="1">
    <location>
        <begin position="116"/>
        <end position="137"/>
    </location>
</feature>
<proteinExistence type="predicted"/>
<evidence type="ECO:0008006" key="4">
    <source>
        <dbReference type="Google" id="ProtNLM"/>
    </source>
</evidence>
<dbReference type="EMBL" id="MOBP01000003">
    <property type="protein sequence ID" value="RON57545.1"/>
    <property type="molecule type" value="Genomic_DNA"/>
</dbReference>
<dbReference type="Proteomes" id="UP000283627">
    <property type="component" value="Unassembled WGS sequence"/>
</dbReference>
<sequence>MALYKVNSGCREQEVCKLRWDWEMRVPELNTSVFLIPAGFGGRSEKAGVKNGDERLVILNKVTMNIIDKQRGPHRTGLPLRITRSVWGHGHAPDERFGLEKGQEARGEQSVSYRFARTGPDHTEEENGMPPRISPYA</sequence>
<dbReference type="AlphaFoldDB" id="A0A423KQT6"/>
<organism evidence="2 3">
    <name type="scientific">Pseudomonas frederiksbergensis</name>
    <dbReference type="NCBI Taxonomy" id="104087"/>
    <lineage>
        <taxon>Bacteria</taxon>
        <taxon>Pseudomonadati</taxon>
        <taxon>Pseudomonadota</taxon>
        <taxon>Gammaproteobacteria</taxon>
        <taxon>Pseudomonadales</taxon>
        <taxon>Pseudomonadaceae</taxon>
        <taxon>Pseudomonas</taxon>
    </lineage>
</organism>
<evidence type="ECO:0000313" key="3">
    <source>
        <dbReference type="Proteomes" id="UP000283627"/>
    </source>
</evidence>